<sequence>MLEATARCNGQDLEFAFVCSGQPGEGGREGQLIEYTRRSWSVRRHAGNNLVSLFL</sequence>
<name>A0A5B7JBF9_PORTR</name>
<evidence type="ECO:0000313" key="1">
    <source>
        <dbReference type="EMBL" id="MPC92015.1"/>
    </source>
</evidence>
<organism evidence="1 2">
    <name type="scientific">Portunus trituberculatus</name>
    <name type="common">Swimming crab</name>
    <name type="synonym">Neptunus trituberculatus</name>
    <dbReference type="NCBI Taxonomy" id="210409"/>
    <lineage>
        <taxon>Eukaryota</taxon>
        <taxon>Metazoa</taxon>
        <taxon>Ecdysozoa</taxon>
        <taxon>Arthropoda</taxon>
        <taxon>Crustacea</taxon>
        <taxon>Multicrustacea</taxon>
        <taxon>Malacostraca</taxon>
        <taxon>Eumalacostraca</taxon>
        <taxon>Eucarida</taxon>
        <taxon>Decapoda</taxon>
        <taxon>Pleocyemata</taxon>
        <taxon>Brachyura</taxon>
        <taxon>Eubrachyura</taxon>
        <taxon>Portunoidea</taxon>
        <taxon>Portunidae</taxon>
        <taxon>Portuninae</taxon>
        <taxon>Portunus</taxon>
    </lineage>
</organism>
<dbReference type="EMBL" id="VSRR010089798">
    <property type="protein sequence ID" value="MPC92015.1"/>
    <property type="molecule type" value="Genomic_DNA"/>
</dbReference>
<dbReference type="Proteomes" id="UP000324222">
    <property type="component" value="Unassembled WGS sequence"/>
</dbReference>
<protein>
    <submittedName>
        <fullName evidence="1">Uncharacterized protein</fullName>
    </submittedName>
</protein>
<proteinExistence type="predicted"/>
<evidence type="ECO:0000313" key="2">
    <source>
        <dbReference type="Proteomes" id="UP000324222"/>
    </source>
</evidence>
<accession>A0A5B7JBF9</accession>
<keyword evidence="2" id="KW-1185">Reference proteome</keyword>
<comment type="caution">
    <text evidence="1">The sequence shown here is derived from an EMBL/GenBank/DDBJ whole genome shotgun (WGS) entry which is preliminary data.</text>
</comment>
<gene>
    <name evidence="1" type="ORF">E2C01_087083</name>
</gene>
<dbReference type="AlphaFoldDB" id="A0A5B7JBF9"/>
<reference evidence="1 2" key="1">
    <citation type="submission" date="2019-05" db="EMBL/GenBank/DDBJ databases">
        <title>Another draft genome of Portunus trituberculatus and its Hox gene families provides insights of decapod evolution.</title>
        <authorList>
            <person name="Jeong J.-H."/>
            <person name="Song I."/>
            <person name="Kim S."/>
            <person name="Choi T."/>
            <person name="Kim D."/>
            <person name="Ryu S."/>
            <person name="Kim W."/>
        </authorList>
    </citation>
    <scope>NUCLEOTIDE SEQUENCE [LARGE SCALE GENOMIC DNA]</scope>
    <source>
        <tissue evidence="1">Muscle</tissue>
    </source>
</reference>